<name>A0ABV5QD21_9ACTN</name>
<evidence type="ECO:0000313" key="3">
    <source>
        <dbReference type="EMBL" id="MFB9533173.1"/>
    </source>
</evidence>
<dbReference type="Pfam" id="PF00248">
    <property type="entry name" value="Aldo_ket_red"/>
    <property type="match status" value="1"/>
</dbReference>
<sequence length="285" mass="30327">MKTRLIADLPVSAIGLGAMPMSVAGHMPDEGRSIRTIHAALDAGVTLIDTADAYAPTTAETGHNERLVARALELWSGDRDTVLVATKGGHTRTVGDGWGLDGSRHYLRRACERSLKALGVEAIGLYQHHRPDPAVPYEESIGALRELLDEGKIRLAGISNADPAQIRQAHDILGGRLASVQNEYSPRFRSSEQEIDVCEELGVAFLPWSPLGGITSAAGLGDAHAVFNEVAAERGVSPQRVCLAWELARSRVVIPIPGASRPESILDSVAAADLTLTGEELARLG</sequence>
<keyword evidence="1" id="KW-0560">Oxidoreductase</keyword>
<dbReference type="CDD" id="cd19088">
    <property type="entry name" value="AKR_AKR13B1"/>
    <property type="match status" value="1"/>
</dbReference>
<dbReference type="Gene3D" id="3.20.20.100">
    <property type="entry name" value="NADP-dependent oxidoreductase domain"/>
    <property type="match status" value="1"/>
</dbReference>
<accession>A0ABV5QD21</accession>
<dbReference type="PANTHER" id="PTHR43625:SF40">
    <property type="entry name" value="ALDO-KETO REDUCTASE YAKC [NADP(+)]"/>
    <property type="match status" value="1"/>
</dbReference>
<dbReference type="Proteomes" id="UP001589646">
    <property type="component" value="Unassembled WGS sequence"/>
</dbReference>
<evidence type="ECO:0000256" key="1">
    <source>
        <dbReference type="ARBA" id="ARBA00023002"/>
    </source>
</evidence>
<dbReference type="InterPro" id="IPR023210">
    <property type="entry name" value="NADP_OxRdtase_dom"/>
</dbReference>
<gene>
    <name evidence="3" type="ORF">ACFFRN_41780</name>
</gene>
<dbReference type="EMBL" id="JBHMCE010000017">
    <property type="protein sequence ID" value="MFB9533173.1"/>
    <property type="molecule type" value="Genomic_DNA"/>
</dbReference>
<comment type="caution">
    <text evidence="3">The sequence shown here is derived from an EMBL/GenBank/DDBJ whole genome shotgun (WGS) entry which is preliminary data.</text>
</comment>
<reference evidence="3 4" key="1">
    <citation type="submission" date="2024-09" db="EMBL/GenBank/DDBJ databases">
        <authorList>
            <person name="Sun Q."/>
            <person name="Mori K."/>
        </authorList>
    </citation>
    <scope>NUCLEOTIDE SEQUENCE [LARGE SCALE GENOMIC DNA]</scope>
    <source>
        <strain evidence="3 4">JCM 3323</strain>
    </source>
</reference>
<dbReference type="InterPro" id="IPR050791">
    <property type="entry name" value="Aldo-Keto_reductase"/>
</dbReference>
<keyword evidence="4" id="KW-1185">Reference proteome</keyword>
<dbReference type="PANTHER" id="PTHR43625">
    <property type="entry name" value="AFLATOXIN B1 ALDEHYDE REDUCTASE"/>
    <property type="match status" value="1"/>
</dbReference>
<organism evidence="3 4">
    <name type="scientific">Nonomuraea roseola</name>
    <dbReference type="NCBI Taxonomy" id="46179"/>
    <lineage>
        <taxon>Bacteria</taxon>
        <taxon>Bacillati</taxon>
        <taxon>Actinomycetota</taxon>
        <taxon>Actinomycetes</taxon>
        <taxon>Streptosporangiales</taxon>
        <taxon>Streptosporangiaceae</taxon>
        <taxon>Nonomuraea</taxon>
    </lineage>
</organism>
<proteinExistence type="predicted"/>
<feature type="domain" description="NADP-dependent oxidoreductase" evidence="2">
    <location>
        <begin position="14"/>
        <end position="284"/>
    </location>
</feature>
<dbReference type="InterPro" id="IPR036812">
    <property type="entry name" value="NAD(P)_OxRdtase_dom_sf"/>
</dbReference>
<dbReference type="SUPFAM" id="SSF51430">
    <property type="entry name" value="NAD(P)-linked oxidoreductase"/>
    <property type="match status" value="1"/>
</dbReference>
<evidence type="ECO:0000259" key="2">
    <source>
        <dbReference type="Pfam" id="PF00248"/>
    </source>
</evidence>
<protein>
    <submittedName>
        <fullName evidence="3">Aldo/keto reductase</fullName>
    </submittedName>
</protein>
<evidence type="ECO:0000313" key="4">
    <source>
        <dbReference type="Proteomes" id="UP001589646"/>
    </source>
</evidence>
<dbReference type="RefSeq" id="WP_346122300.1">
    <property type="nucleotide sequence ID" value="NZ_BAAAXC010000013.1"/>
</dbReference>